<dbReference type="PANTHER" id="PTHR23513">
    <property type="entry name" value="INTEGRAL MEMBRANE EFFLUX PROTEIN-RELATED"/>
    <property type="match status" value="1"/>
</dbReference>
<dbReference type="RefSeq" id="WP_348264572.1">
    <property type="nucleotide sequence ID" value="NZ_CP121196.1"/>
</dbReference>
<name>A0AAU7DPW9_9BACT</name>
<protein>
    <submittedName>
        <fullName evidence="8">MFS transporter</fullName>
    </submittedName>
</protein>
<feature type="transmembrane region" description="Helical" evidence="7">
    <location>
        <begin position="316"/>
        <end position="339"/>
    </location>
</feature>
<dbReference type="AlphaFoldDB" id="A0AAU7DPW9"/>
<reference evidence="8" key="1">
    <citation type="submission" date="2023-03" db="EMBL/GenBank/DDBJ databases">
        <title>Edaphobacter sp.</title>
        <authorList>
            <person name="Huber K.J."/>
            <person name="Papendorf J."/>
            <person name="Pilke C."/>
            <person name="Bunk B."/>
            <person name="Sproeer C."/>
            <person name="Pester M."/>
        </authorList>
    </citation>
    <scope>NUCLEOTIDE SEQUENCE</scope>
    <source>
        <strain evidence="8">DSM 110680</strain>
    </source>
</reference>
<feature type="transmembrane region" description="Helical" evidence="7">
    <location>
        <begin position="435"/>
        <end position="453"/>
    </location>
</feature>
<dbReference type="EMBL" id="CP121196">
    <property type="protein sequence ID" value="XBH19356.1"/>
    <property type="molecule type" value="Genomic_DNA"/>
</dbReference>
<keyword evidence="5 7" id="KW-1133">Transmembrane helix</keyword>
<evidence type="ECO:0000256" key="2">
    <source>
        <dbReference type="ARBA" id="ARBA00022448"/>
    </source>
</evidence>
<dbReference type="Gene3D" id="1.20.1250.20">
    <property type="entry name" value="MFS general substrate transporter like domains"/>
    <property type="match status" value="1"/>
</dbReference>
<comment type="subcellular location">
    <subcellularLocation>
        <location evidence="1">Cell membrane</location>
        <topology evidence="1">Multi-pass membrane protein</topology>
    </subcellularLocation>
</comment>
<organism evidence="8">
    <name type="scientific">Telmatobacter sp. DSM 110680</name>
    <dbReference type="NCBI Taxonomy" id="3036704"/>
    <lineage>
        <taxon>Bacteria</taxon>
        <taxon>Pseudomonadati</taxon>
        <taxon>Acidobacteriota</taxon>
        <taxon>Terriglobia</taxon>
        <taxon>Terriglobales</taxon>
        <taxon>Acidobacteriaceae</taxon>
        <taxon>Telmatobacter</taxon>
    </lineage>
</organism>
<feature type="transmembrane region" description="Helical" evidence="7">
    <location>
        <begin position="105"/>
        <end position="128"/>
    </location>
</feature>
<evidence type="ECO:0000256" key="3">
    <source>
        <dbReference type="ARBA" id="ARBA00022475"/>
    </source>
</evidence>
<evidence type="ECO:0000256" key="5">
    <source>
        <dbReference type="ARBA" id="ARBA00022989"/>
    </source>
</evidence>
<sequence length="461" mass="50087">MEHRQSTATCGFGTVPTAYTMNWSPPPLTNRPKLNEENLAAASDEPAAIVQELPKLETAELPQAIRALRNANFRLFWAGNFTSNIGTWMQNVAQGWLVLTLTNSAFWLGVVGFAGSIPFLFVTLFGGVIADRVNKRRLLQVTQTIMMLLAFLLAGLTYFHAISVWGVAAIAFGNGVAMAMNAPSYQALVPKLVKREDLTNAIALNSAQFNMSRILGPTLGGYAMVVFGMAGNFFLNGLSFLAVLWALVRIDYPKEDLSRHQSMWDSLKGGFAYLRSNRQMYVMIWMTAFASFFGFPFITFIPYFAKVQLHAGESGLGWLLACSGVGSVLGAMTIAISGVIRHRGRVLTGCGVVFFAAIIGFSYSHVFALSQGLAFFEGFCGILMISCFNVSIQHLSSDAMRGRMMSIYATSFLGLPPIGALVAGELSRHMDTGHALAMMAGVSLLSFVGFYASSPALRELD</sequence>
<gene>
    <name evidence="8" type="ORF">P8935_08570</name>
</gene>
<accession>A0AAU7DPW9</accession>
<feature type="transmembrane region" description="Helical" evidence="7">
    <location>
        <begin position="346"/>
        <end position="366"/>
    </location>
</feature>
<feature type="transmembrane region" description="Helical" evidence="7">
    <location>
        <begin position="372"/>
        <end position="392"/>
    </location>
</feature>
<feature type="transmembrane region" description="Helical" evidence="7">
    <location>
        <begin position="404"/>
        <end position="423"/>
    </location>
</feature>
<evidence type="ECO:0000256" key="7">
    <source>
        <dbReference type="SAM" id="Phobius"/>
    </source>
</evidence>
<evidence type="ECO:0000256" key="1">
    <source>
        <dbReference type="ARBA" id="ARBA00004651"/>
    </source>
</evidence>
<evidence type="ECO:0000313" key="8">
    <source>
        <dbReference type="EMBL" id="XBH19356.1"/>
    </source>
</evidence>
<dbReference type="GO" id="GO:0005886">
    <property type="term" value="C:plasma membrane"/>
    <property type="evidence" value="ECO:0007669"/>
    <property type="project" value="UniProtKB-SubCell"/>
</dbReference>
<dbReference type="SUPFAM" id="SSF103473">
    <property type="entry name" value="MFS general substrate transporter"/>
    <property type="match status" value="1"/>
</dbReference>
<feature type="transmembrane region" description="Helical" evidence="7">
    <location>
        <begin position="282"/>
        <end position="304"/>
    </location>
</feature>
<dbReference type="InterPro" id="IPR010290">
    <property type="entry name" value="TM_effector"/>
</dbReference>
<dbReference type="CDD" id="cd06173">
    <property type="entry name" value="MFS_MefA_like"/>
    <property type="match status" value="1"/>
</dbReference>
<feature type="transmembrane region" description="Helical" evidence="7">
    <location>
        <begin position="221"/>
        <end position="248"/>
    </location>
</feature>
<proteinExistence type="predicted"/>
<keyword evidence="2" id="KW-0813">Transport</keyword>
<dbReference type="Pfam" id="PF05977">
    <property type="entry name" value="MFS_3"/>
    <property type="match status" value="1"/>
</dbReference>
<feature type="transmembrane region" description="Helical" evidence="7">
    <location>
        <begin position="148"/>
        <end position="172"/>
    </location>
</feature>
<keyword evidence="4 7" id="KW-0812">Transmembrane</keyword>
<keyword evidence="6 7" id="KW-0472">Membrane</keyword>
<dbReference type="PANTHER" id="PTHR23513:SF11">
    <property type="entry name" value="STAPHYLOFERRIN A TRANSPORTER"/>
    <property type="match status" value="1"/>
</dbReference>
<evidence type="ECO:0000256" key="4">
    <source>
        <dbReference type="ARBA" id="ARBA00022692"/>
    </source>
</evidence>
<dbReference type="InterPro" id="IPR036259">
    <property type="entry name" value="MFS_trans_sf"/>
</dbReference>
<keyword evidence="3" id="KW-1003">Cell membrane</keyword>
<evidence type="ECO:0000256" key="6">
    <source>
        <dbReference type="ARBA" id="ARBA00023136"/>
    </source>
</evidence>